<sequence>MRLFRGTRRPRFPADIASWLENFGRYTLDIHHSGVDGMAVVTRFDALRDYATTDPDGFLVELRTVVAGDDGGFATFGAACLVWQMLDDCLEMPAALPLIDAGLDFKLERGLPPGMFNANEMLRLAQRRGQQG</sequence>
<comment type="caution">
    <text evidence="1">The sequence shown here is derived from an EMBL/GenBank/DDBJ whole genome shotgun (WGS) entry which is preliminary data.</text>
</comment>
<protein>
    <submittedName>
        <fullName evidence="1">Uncharacterized protein</fullName>
    </submittedName>
</protein>
<reference evidence="2" key="1">
    <citation type="journal article" date="2019" name="Int. J. Syst. Evol. Microbiol.">
        <title>The Global Catalogue of Microorganisms (GCM) 10K type strain sequencing project: providing services to taxonomists for standard genome sequencing and annotation.</title>
        <authorList>
            <consortium name="The Broad Institute Genomics Platform"/>
            <consortium name="The Broad Institute Genome Sequencing Center for Infectious Disease"/>
            <person name="Wu L."/>
            <person name="Ma J."/>
        </authorList>
    </citation>
    <scope>NUCLEOTIDE SEQUENCE [LARGE SCALE GENOMIC DNA]</scope>
    <source>
        <strain evidence="2">JCM 17441</strain>
    </source>
</reference>
<evidence type="ECO:0000313" key="1">
    <source>
        <dbReference type="EMBL" id="GAA4263580.1"/>
    </source>
</evidence>
<dbReference type="EMBL" id="BAABAT010000073">
    <property type="protein sequence ID" value="GAA4263580.1"/>
    <property type="molecule type" value="Genomic_DNA"/>
</dbReference>
<proteinExistence type="predicted"/>
<dbReference type="Proteomes" id="UP001500620">
    <property type="component" value="Unassembled WGS sequence"/>
</dbReference>
<accession>A0ABP8DU74</accession>
<gene>
    <name evidence="1" type="ORF">GCM10022255_109410</name>
</gene>
<evidence type="ECO:0000313" key="2">
    <source>
        <dbReference type="Proteomes" id="UP001500620"/>
    </source>
</evidence>
<organism evidence="1 2">
    <name type="scientific">Dactylosporangium darangshiense</name>
    <dbReference type="NCBI Taxonomy" id="579108"/>
    <lineage>
        <taxon>Bacteria</taxon>
        <taxon>Bacillati</taxon>
        <taxon>Actinomycetota</taxon>
        <taxon>Actinomycetes</taxon>
        <taxon>Micromonosporales</taxon>
        <taxon>Micromonosporaceae</taxon>
        <taxon>Dactylosporangium</taxon>
    </lineage>
</organism>
<dbReference type="RefSeq" id="WP_345143179.1">
    <property type="nucleotide sequence ID" value="NZ_BAABAT010000073.1"/>
</dbReference>
<keyword evidence="2" id="KW-1185">Reference proteome</keyword>
<name>A0ABP8DU74_9ACTN</name>